<accession>A0ABN5BAH7</accession>
<protein>
    <submittedName>
        <fullName evidence="2">Uncharacterized protein</fullName>
    </submittedName>
</protein>
<keyword evidence="3" id="KW-1185">Reference proteome</keyword>
<proteinExistence type="predicted"/>
<evidence type="ECO:0000256" key="1">
    <source>
        <dbReference type="SAM" id="SignalP"/>
    </source>
</evidence>
<keyword evidence="1" id="KW-0732">Signal</keyword>
<feature type="chain" id="PRO_5047125286" evidence="1">
    <location>
        <begin position="33"/>
        <end position="129"/>
    </location>
</feature>
<dbReference type="EMBL" id="CP020083">
    <property type="protein sequence ID" value="ASR53198.1"/>
    <property type="molecule type" value="Genomic_DNA"/>
</dbReference>
<evidence type="ECO:0000313" key="3">
    <source>
        <dbReference type="Proteomes" id="UP000258016"/>
    </source>
</evidence>
<gene>
    <name evidence="2" type="ORF">B5J99_18475</name>
</gene>
<feature type="signal peptide" evidence="1">
    <location>
        <begin position="1"/>
        <end position="32"/>
    </location>
</feature>
<evidence type="ECO:0000313" key="2">
    <source>
        <dbReference type="EMBL" id="ASR53198.1"/>
    </source>
</evidence>
<name>A0ABN5BAH7_9SPHN</name>
<dbReference type="Proteomes" id="UP000258016">
    <property type="component" value="Chromosome"/>
</dbReference>
<sequence>MKDRNMAKAKGVIGAALLGAAAMVAAAMPAQAQWGGGWQGGGRWGGGGDRAVNQCVRAAEFEARRFGRFAQVTQVRDIDRTRFGLRVEGRIVVDGNGRWRGGSDRGRFTCFVDRGRVVDVRLRGLGNFR</sequence>
<organism evidence="2 3">
    <name type="scientific">Blastomonas fulva</name>
    <dbReference type="NCBI Taxonomy" id="1550728"/>
    <lineage>
        <taxon>Bacteria</taxon>
        <taxon>Pseudomonadati</taxon>
        <taxon>Pseudomonadota</taxon>
        <taxon>Alphaproteobacteria</taxon>
        <taxon>Sphingomonadales</taxon>
        <taxon>Sphingomonadaceae</taxon>
        <taxon>Blastomonas</taxon>
    </lineage>
</organism>
<reference evidence="2 3" key="1">
    <citation type="submission" date="2017-03" db="EMBL/GenBank/DDBJ databases">
        <title>Complete genome sequence of Blastomonas fulva degrading microcsystin LR.</title>
        <authorList>
            <person name="Lee H.-g."/>
            <person name="Jin L."/>
            <person name="oh H.-M."/>
        </authorList>
    </citation>
    <scope>NUCLEOTIDE SEQUENCE [LARGE SCALE GENOMIC DNA]</scope>
    <source>
        <strain evidence="2 3">T2</strain>
    </source>
</reference>